<accession>A0A922K4L3</accession>
<dbReference type="PANTHER" id="PTHR33116:SF78">
    <property type="entry name" value="OS12G0587133 PROTEIN"/>
    <property type="match status" value="1"/>
</dbReference>
<name>A0A922K4L3_CARIL</name>
<proteinExistence type="predicted"/>
<comment type="caution">
    <text evidence="2">The sequence shown here is derived from an EMBL/GenBank/DDBJ whole genome shotgun (WGS) entry which is preliminary data.</text>
</comment>
<evidence type="ECO:0000313" key="2">
    <source>
        <dbReference type="EMBL" id="KAG6730835.1"/>
    </source>
</evidence>
<dbReference type="PANTHER" id="PTHR33116">
    <property type="entry name" value="REVERSE TRANSCRIPTASE ZINC-BINDING DOMAIN-CONTAINING PROTEIN-RELATED-RELATED"/>
    <property type="match status" value="1"/>
</dbReference>
<sequence>MEALGRMVKATIGGDFLSRFSVGNCINGSIIISHLFFAYDTLLFCEADCDQIQTLRALLFSFEAVSGLKVNLGKSGMVSVGAVPGINSLANFLCCRVASLPMKYLHLSLEAMFMARAIWDGVVEKVEKMLVGWKWMYSSKGGRLTLIKSTLSNLPTLFFFFFFSFIYLFILIFNF</sequence>
<dbReference type="Proteomes" id="UP000811246">
    <property type="component" value="Chromosome 1"/>
</dbReference>
<feature type="transmembrane region" description="Helical" evidence="1">
    <location>
        <begin position="153"/>
        <end position="173"/>
    </location>
</feature>
<evidence type="ECO:0008006" key="4">
    <source>
        <dbReference type="Google" id="ProtNLM"/>
    </source>
</evidence>
<keyword evidence="1" id="KW-0812">Transmembrane</keyword>
<gene>
    <name evidence="2" type="ORF">I3842_01G099500</name>
</gene>
<evidence type="ECO:0000256" key="1">
    <source>
        <dbReference type="SAM" id="Phobius"/>
    </source>
</evidence>
<keyword evidence="1" id="KW-1133">Transmembrane helix</keyword>
<keyword evidence="1" id="KW-0472">Membrane</keyword>
<protein>
    <recommendedName>
        <fullName evidence="4">Reverse transcriptase domain-containing protein</fullName>
    </recommendedName>
</protein>
<reference evidence="2" key="1">
    <citation type="submission" date="2021-01" db="EMBL/GenBank/DDBJ databases">
        <authorList>
            <person name="Lovell J.T."/>
            <person name="Bentley N."/>
            <person name="Bhattarai G."/>
            <person name="Jenkins J.W."/>
            <person name="Sreedasyam A."/>
            <person name="Alarcon Y."/>
            <person name="Bock C."/>
            <person name="Boston L."/>
            <person name="Carlson J."/>
            <person name="Cervantes K."/>
            <person name="Clermont K."/>
            <person name="Krom N."/>
            <person name="Kubenka K."/>
            <person name="Mamidi S."/>
            <person name="Mattison C."/>
            <person name="Monteros M."/>
            <person name="Pisani C."/>
            <person name="Plott C."/>
            <person name="Rajasekar S."/>
            <person name="Rhein H.S."/>
            <person name="Rohla C."/>
            <person name="Song M."/>
            <person name="Hilaire R.S."/>
            <person name="Shu S."/>
            <person name="Wells L."/>
            <person name="Wang X."/>
            <person name="Webber J."/>
            <person name="Heerema R.J."/>
            <person name="Klein P."/>
            <person name="Conner P."/>
            <person name="Grauke L."/>
            <person name="Grimwood J."/>
            <person name="Schmutz J."/>
            <person name="Randall J.J."/>
        </authorList>
    </citation>
    <scope>NUCLEOTIDE SEQUENCE</scope>
    <source>
        <tissue evidence="2">Leaf</tissue>
    </source>
</reference>
<dbReference type="EMBL" id="CM031825">
    <property type="protein sequence ID" value="KAG6730835.1"/>
    <property type="molecule type" value="Genomic_DNA"/>
</dbReference>
<dbReference type="AlphaFoldDB" id="A0A922K4L3"/>
<organism evidence="2 3">
    <name type="scientific">Carya illinoinensis</name>
    <name type="common">Pecan</name>
    <dbReference type="NCBI Taxonomy" id="32201"/>
    <lineage>
        <taxon>Eukaryota</taxon>
        <taxon>Viridiplantae</taxon>
        <taxon>Streptophyta</taxon>
        <taxon>Embryophyta</taxon>
        <taxon>Tracheophyta</taxon>
        <taxon>Spermatophyta</taxon>
        <taxon>Magnoliopsida</taxon>
        <taxon>eudicotyledons</taxon>
        <taxon>Gunneridae</taxon>
        <taxon>Pentapetalae</taxon>
        <taxon>rosids</taxon>
        <taxon>fabids</taxon>
        <taxon>Fagales</taxon>
        <taxon>Juglandaceae</taxon>
        <taxon>Carya</taxon>
    </lineage>
</organism>
<evidence type="ECO:0000313" key="3">
    <source>
        <dbReference type="Proteomes" id="UP000811246"/>
    </source>
</evidence>